<dbReference type="GO" id="GO:0006644">
    <property type="term" value="P:phospholipid metabolic process"/>
    <property type="evidence" value="ECO:0007669"/>
    <property type="project" value="InterPro"/>
</dbReference>
<dbReference type="PROSITE" id="PS50179">
    <property type="entry name" value="VHS"/>
    <property type="match status" value="1"/>
</dbReference>
<dbReference type="PROSITE" id="PS00118">
    <property type="entry name" value="PA2_HIS"/>
    <property type="match status" value="1"/>
</dbReference>
<organism evidence="4 5">
    <name type="scientific">Meloidogyne floridensis</name>
    <dbReference type="NCBI Taxonomy" id="298350"/>
    <lineage>
        <taxon>Eukaryota</taxon>
        <taxon>Metazoa</taxon>
        <taxon>Ecdysozoa</taxon>
        <taxon>Nematoda</taxon>
        <taxon>Chromadorea</taxon>
        <taxon>Rhabditida</taxon>
        <taxon>Tylenchina</taxon>
        <taxon>Tylenchomorpha</taxon>
        <taxon>Tylenchoidea</taxon>
        <taxon>Meloidogynidae</taxon>
        <taxon>Meloidogyninae</taxon>
        <taxon>Meloidogyne</taxon>
    </lineage>
</organism>
<dbReference type="Proteomes" id="UP000887560">
    <property type="component" value="Unplaced"/>
</dbReference>
<dbReference type="InterPro" id="IPR036444">
    <property type="entry name" value="PLipase_A2_dom_sf"/>
</dbReference>
<dbReference type="AlphaFoldDB" id="A0A915P963"/>
<proteinExistence type="predicted"/>
<keyword evidence="4" id="KW-1185">Reference proteome</keyword>
<comment type="subcellular location">
    <subcellularLocation>
        <location evidence="1">Secreted</location>
    </subcellularLocation>
</comment>
<keyword evidence="2" id="KW-0964">Secreted</keyword>
<evidence type="ECO:0000256" key="1">
    <source>
        <dbReference type="ARBA" id="ARBA00004613"/>
    </source>
</evidence>
<dbReference type="GO" id="GO:0043130">
    <property type="term" value="F:ubiquitin binding"/>
    <property type="evidence" value="ECO:0007669"/>
    <property type="project" value="InterPro"/>
</dbReference>
<dbReference type="GO" id="GO:0035091">
    <property type="term" value="F:phosphatidylinositol binding"/>
    <property type="evidence" value="ECO:0007669"/>
    <property type="project" value="InterPro"/>
</dbReference>
<feature type="domain" description="VHS" evidence="3">
    <location>
        <begin position="292"/>
        <end position="407"/>
    </location>
</feature>
<dbReference type="GO" id="GO:0004623">
    <property type="term" value="F:phospholipase A2 activity"/>
    <property type="evidence" value="ECO:0007669"/>
    <property type="project" value="InterPro"/>
</dbReference>
<dbReference type="Pfam" id="PF00068">
    <property type="entry name" value="Phospholip_A2_1"/>
    <property type="match status" value="1"/>
</dbReference>
<dbReference type="InterPro" id="IPR033113">
    <property type="entry name" value="PLA2_histidine"/>
</dbReference>
<dbReference type="GO" id="GO:0050482">
    <property type="term" value="P:arachidonate secretion"/>
    <property type="evidence" value="ECO:0007669"/>
    <property type="project" value="InterPro"/>
</dbReference>
<accession>A0A915P963</accession>
<dbReference type="GO" id="GO:0005576">
    <property type="term" value="C:extracellular region"/>
    <property type="evidence" value="ECO:0007669"/>
    <property type="project" value="UniProtKB-SubCell"/>
</dbReference>
<dbReference type="Gene3D" id="1.20.90.10">
    <property type="entry name" value="Phospholipase A2 domain"/>
    <property type="match status" value="1"/>
</dbReference>
<evidence type="ECO:0000313" key="4">
    <source>
        <dbReference type="Proteomes" id="UP000887560"/>
    </source>
</evidence>
<sequence>MIDSNVNRFIIIFNEEGKPDIDNLIKNQTNVNLLEFAAELNEILGNKTHSLQQDGFHLATLEMIGIKIPKIPGITSEELEQFKKAFMQVHSQHKMTFTEAHYVLNFISKNLEELNSNCIFSGRKVVIKKLKNKDIKQSNIEDQHQFNIQKSLEKCRQTLFAFSFIVSKYKKHQGNNWNIFNIKCLNCEENSYFSDGEKNEIYEFVKDLSKNVIEKCEFIAEWQNDLYRKSLDYTLNYEHKPKEYEHLKIKITDLNTQYINFVDVIRSNKPHVDVVTHQQSLSINNGEQSKHENKIIPDRESHTNLQSIPLLNQHEVAVNNFFKNLDDITAKIKKFETKLVDIKTLMEKNKSVKNELYQNNFADIIEEKMEFLLKNWEKIFEGISEDKDMKEIKEIKEIFKNSGHQFVGCGIGTCELEEAINELDRCCEIHDKCYREYDAKWASQCGWTWFDRSPYTEAYSYECDESTGYITSCSTENSPCEKFLCECDKL</sequence>
<name>A0A915P963_9BILA</name>
<evidence type="ECO:0000256" key="2">
    <source>
        <dbReference type="ARBA" id="ARBA00022525"/>
    </source>
</evidence>
<evidence type="ECO:0000313" key="5">
    <source>
        <dbReference type="WBParaSite" id="scf7180000424693.g13747"/>
    </source>
</evidence>
<evidence type="ECO:0000259" key="3">
    <source>
        <dbReference type="PROSITE" id="PS50179"/>
    </source>
</evidence>
<dbReference type="InterPro" id="IPR016090">
    <property type="entry name" value="PLA2-like_dom"/>
</dbReference>
<protein>
    <submittedName>
        <fullName evidence="5">VHS domain-containing protein</fullName>
    </submittedName>
</protein>
<dbReference type="SUPFAM" id="SSF48619">
    <property type="entry name" value="Phospholipase A2, PLA2"/>
    <property type="match status" value="1"/>
</dbReference>
<dbReference type="InterPro" id="IPR002014">
    <property type="entry name" value="VHS_dom"/>
</dbReference>
<dbReference type="WBParaSite" id="scf7180000424693.g13747">
    <property type="protein sequence ID" value="scf7180000424693.g13747"/>
    <property type="gene ID" value="scf7180000424693.g13747"/>
</dbReference>
<reference evidence="5" key="1">
    <citation type="submission" date="2022-11" db="UniProtKB">
        <authorList>
            <consortium name="WormBaseParasite"/>
        </authorList>
    </citation>
    <scope>IDENTIFICATION</scope>
</reference>